<feature type="region of interest" description="Disordered" evidence="6">
    <location>
        <begin position="1"/>
        <end position="47"/>
    </location>
</feature>
<accession>A0A9R1UZV7</accession>
<name>A0A9R1UZV7_LACSA</name>
<dbReference type="PANTHER" id="PTHR31391">
    <property type="entry name" value="B3 DOMAIN-CONTAINING PROTEIN OS11G0197600-RELATED"/>
    <property type="match status" value="1"/>
</dbReference>
<protein>
    <recommendedName>
        <fullName evidence="7">TF-B3 domain-containing protein</fullName>
    </recommendedName>
</protein>
<dbReference type="GO" id="GO:0005634">
    <property type="term" value="C:nucleus"/>
    <property type="evidence" value="ECO:0007669"/>
    <property type="project" value="UniProtKB-SubCell"/>
</dbReference>
<dbReference type="Pfam" id="PF02362">
    <property type="entry name" value="B3"/>
    <property type="match status" value="1"/>
</dbReference>
<keyword evidence="5" id="KW-0539">Nucleus</keyword>
<evidence type="ECO:0000259" key="7">
    <source>
        <dbReference type="PROSITE" id="PS50863"/>
    </source>
</evidence>
<dbReference type="InterPro" id="IPR015300">
    <property type="entry name" value="DNA-bd_pseudobarrel_sf"/>
</dbReference>
<dbReference type="PANTHER" id="PTHR31391:SF67">
    <property type="entry name" value="TF-B3 DOMAIN-CONTAINING PROTEIN"/>
    <property type="match status" value="1"/>
</dbReference>
<dbReference type="Proteomes" id="UP000235145">
    <property type="component" value="Unassembled WGS sequence"/>
</dbReference>
<feature type="domain" description="TF-B3" evidence="7">
    <location>
        <begin position="124"/>
        <end position="215"/>
    </location>
</feature>
<dbReference type="SUPFAM" id="SSF101936">
    <property type="entry name" value="DNA-binding pseudobarrel domain"/>
    <property type="match status" value="1"/>
</dbReference>
<dbReference type="InterPro" id="IPR003340">
    <property type="entry name" value="B3_DNA-bd"/>
</dbReference>
<keyword evidence="9" id="KW-1185">Reference proteome</keyword>
<dbReference type="Gene3D" id="2.40.330.10">
    <property type="entry name" value="DNA-binding pseudobarrel domain"/>
    <property type="match status" value="1"/>
</dbReference>
<gene>
    <name evidence="8" type="ORF">LSAT_V11C700376580</name>
</gene>
<evidence type="ECO:0000313" key="8">
    <source>
        <dbReference type="EMBL" id="KAJ0196906.1"/>
    </source>
</evidence>
<keyword evidence="2" id="KW-0805">Transcription regulation</keyword>
<evidence type="ECO:0000256" key="2">
    <source>
        <dbReference type="ARBA" id="ARBA00023015"/>
    </source>
</evidence>
<sequence>MDSNKQTFVEQDSEMKQNLTSETKKKKRKRGSKGTWEAKSKDKQIVSNKPKKASGLVTFHPFLLHTLSLKFFTYLHIHRVCIIVYSKGKRTKVCDIYNDAEDQYMCMERAAILLERLDAKSPKFAKCMLPSNVLYSFWLILPKKFCVMHLPDNDTTVILVDESGKEFKTNYLKVRHGLSAGWRGFSIAQRLLQGDILFFHLVEPCKLQVNIVRRYGVEAIEAAVCLMEMHPRAKKTRTSNYFDKAVDSKKEKLKHKKVKEEEENKVENEIQVHVQTKKGKRTRRSPKKFIRKLSLDFCSNQEHVEEDVERGSCVDQCDNISDELTSEVVQGSMSEMTTQTQPDEIGSCALNLNLGYLEDTIDRRIFHSSTVAT</sequence>
<comment type="subcellular location">
    <subcellularLocation>
        <location evidence="1">Nucleus</location>
    </subcellularLocation>
</comment>
<evidence type="ECO:0000256" key="4">
    <source>
        <dbReference type="ARBA" id="ARBA00023163"/>
    </source>
</evidence>
<evidence type="ECO:0000256" key="3">
    <source>
        <dbReference type="ARBA" id="ARBA00023125"/>
    </source>
</evidence>
<evidence type="ECO:0000256" key="6">
    <source>
        <dbReference type="SAM" id="MobiDB-lite"/>
    </source>
</evidence>
<dbReference type="InterPro" id="IPR044837">
    <property type="entry name" value="REM16-like"/>
</dbReference>
<reference evidence="8 9" key="1">
    <citation type="journal article" date="2017" name="Nat. Commun.">
        <title>Genome assembly with in vitro proximity ligation data and whole-genome triplication in lettuce.</title>
        <authorList>
            <person name="Reyes-Chin-Wo S."/>
            <person name="Wang Z."/>
            <person name="Yang X."/>
            <person name="Kozik A."/>
            <person name="Arikit S."/>
            <person name="Song C."/>
            <person name="Xia L."/>
            <person name="Froenicke L."/>
            <person name="Lavelle D.O."/>
            <person name="Truco M.J."/>
            <person name="Xia R."/>
            <person name="Zhu S."/>
            <person name="Xu C."/>
            <person name="Xu H."/>
            <person name="Xu X."/>
            <person name="Cox K."/>
            <person name="Korf I."/>
            <person name="Meyers B.C."/>
            <person name="Michelmore R.W."/>
        </authorList>
    </citation>
    <scope>NUCLEOTIDE SEQUENCE [LARGE SCALE GENOMIC DNA]</scope>
    <source>
        <strain evidence="9">cv. Salinas</strain>
        <tissue evidence="8">Seedlings</tissue>
    </source>
</reference>
<dbReference type="GO" id="GO:0003677">
    <property type="term" value="F:DNA binding"/>
    <property type="evidence" value="ECO:0007669"/>
    <property type="project" value="UniProtKB-KW"/>
</dbReference>
<dbReference type="CDD" id="cd10017">
    <property type="entry name" value="B3_DNA"/>
    <property type="match status" value="1"/>
</dbReference>
<keyword evidence="3" id="KW-0238">DNA-binding</keyword>
<dbReference type="EMBL" id="NBSK02000007">
    <property type="protein sequence ID" value="KAJ0196906.1"/>
    <property type="molecule type" value="Genomic_DNA"/>
</dbReference>
<evidence type="ECO:0000313" key="9">
    <source>
        <dbReference type="Proteomes" id="UP000235145"/>
    </source>
</evidence>
<dbReference type="PROSITE" id="PS50863">
    <property type="entry name" value="B3"/>
    <property type="match status" value="1"/>
</dbReference>
<dbReference type="AlphaFoldDB" id="A0A9R1UZV7"/>
<proteinExistence type="predicted"/>
<feature type="compositionally biased region" description="Polar residues" evidence="6">
    <location>
        <begin position="1"/>
        <end position="21"/>
    </location>
</feature>
<dbReference type="SMART" id="SM01019">
    <property type="entry name" value="B3"/>
    <property type="match status" value="1"/>
</dbReference>
<organism evidence="8 9">
    <name type="scientific">Lactuca sativa</name>
    <name type="common">Garden lettuce</name>
    <dbReference type="NCBI Taxonomy" id="4236"/>
    <lineage>
        <taxon>Eukaryota</taxon>
        <taxon>Viridiplantae</taxon>
        <taxon>Streptophyta</taxon>
        <taxon>Embryophyta</taxon>
        <taxon>Tracheophyta</taxon>
        <taxon>Spermatophyta</taxon>
        <taxon>Magnoliopsida</taxon>
        <taxon>eudicotyledons</taxon>
        <taxon>Gunneridae</taxon>
        <taxon>Pentapetalae</taxon>
        <taxon>asterids</taxon>
        <taxon>campanulids</taxon>
        <taxon>Asterales</taxon>
        <taxon>Asteraceae</taxon>
        <taxon>Cichorioideae</taxon>
        <taxon>Cichorieae</taxon>
        <taxon>Lactucinae</taxon>
        <taxon>Lactuca</taxon>
    </lineage>
</organism>
<keyword evidence="4" id="KW-0804">Transcription</keyword>
<evidence type="ECO:0000256" key="5">
    <source>
        <dbReference type="ARBA" id="ARBA00023242"/>
    </source>
</evidence>
<comment type="caution">
    <text evidence="8">The sequence shown here is derived from an EMBL/GenBank/DDBJ whole genome shotgun (WGS) entry which is preliminary data.</text>
</comment>
<evidence type="ECO:0000256" key="1">
    <source>
        <dbReference type="ARBA" id="ARBA00004123"/>
    </source>
</evidence>